<evidence type="ECO:0000313" key="2">
    <source>
        <dbReference type="Proteomes" id="UP000256964"/>
    </source>
</evidence>
<gene>
    <name evidence="1" type="ORF">OH76DRAFT_946068</name>
</gene>
<reference evidence="1 2" key="1">
    <citation type="journal article" date="2018" name="Biotechnol. Biofuels">
        <title>Integrative visual omics of the white-rot fungus Polyporus brumalis exposes the biotechnological potential of its oxidative enzymes for delignifying raw plant biomass.</title>
        <authorList>
            <person name="Miyauchi S."/>
            <person name="Rancon A."/>
            <person name="Drula E."/>
            <person name="Hage H."/>
            <person name="Chaduli D."/>
            <person name="Favel A."/>
            <person name="Grisel S."/>
            <person name="Henrissat B."/>
            <person name="Herpoel-Gimbert I."/>
            <person name="Ruiz-Duenas F.J."/>
            <person name="Chevret D."/>
            <person name="Hainaut M."/>
            <person name="Lin J."/>
            <person name="Wang M."/>
            <person name="Pangilinan J."/>
            <person name="Lipzen A."/>
            <person name="Lesage-Meessen L."/>
            <person name="Navarro D."/>
            <person name="Riley R."/>
            <person name="Grigoriev I.V."/>
            <person name="Zhou S."/>
            <person name="Raouche S."/>
            <person name="Rosso M.N."/>
        </authorList>
    </citation>
    <scope>NUCLEOTIDE SEQUENCE [LARGE SCALE GENOMIC DNA]</scope>
    <source>
        <strain evidence="1 2">BRFM 1820</strain>
    </source>
</reference>
<organism evidence="1 2">
    <name type="scientific">Lentinus brumalis</name>
    <dbReference type="NCBI Taxonomy" id="2498619"/>
    <lineage>
        <taxon>Eukaryota</taxon>
        <taxon>Fungi</taxon>
        <taxon>Dikarya</taxon>
        <taxon>Basidiomycota</taxon>
        <taxon>Agaricomycotina</taxon>
        <taxon>Agaricomycetes</taxon>
        <taxon>Polyporales</taxon>
        <taxon>Polyporaceae</taxon>
        <taxon>Lentinus</taxon>
    </lineage>
</organism>
<protein>
    <submittedName>
        <fullName evidence="1">Uncharacterized protein</fullName>
    </submittedName>
</protein>
<dbReference type="EMBL" id="KZ857436">
    <property type="protein sequence ID" value="RDX45553.1"/>
    <property type="molecule type" value="Genomic_DNA"/>
</dbReference>
<dbReference type="AlphaFoldDB" id="A0A371CZ56"/>
<proteinExistence type="predicted"/>
<accession>A0A371CZ56</accession>
<evidence type="ECO:0000313" key="1">
    <source>
        <dbReference type="EMBL" id="RDX45553.1"/>
    </source>
</evidence>
<name>A0A371CZ56_9APHY</name>
<sequence>MDKDNCSPAGTIVQFSSLRQLVLVSPFVHLPIYFAGAPQGFMMQRVRRFPPLVTRARRGTDNLHSVCRSLESSRSPRPSRTCWSLCAAPGRDGL</sequence>
<keyword evidence="2" id="KW-1185">Reference proteome</keyword>
<dbReference type="Proteomes" id="UP000256964">
    <property type="component" value="Unassembled WGS sequence"/>
</dbReference>